<dbReference type="InterPro" id="IPR004117">
    <property type="entry name" value="7tm6_olfct_rcpt"/>
</dbReference>
<dbReference type="GO" id="GO:0004984">
    <property type="term" value="F:olfactory receptor activity"/>
    <property type="evidence" value="ECO:0007669"/>
    <property type="project" value="InterPro"/>
</dbReference>
<dbReference type="InterPro" id="IPR036259">
    <property type="entry name" value="MFS_trans_sf"/>
</dbReference>
<keyword evidence="14" id="KW-1185">Reference proteome</keyword>
<keyword evidence="7 11" id="KW-0472">Membrane</keyword>
<evidence type="ECO:0000313" key="13">
    <source>
        <dbReference type="EMBL" id="KAF3429752.1"/>
    </source>
</evidence>
<comment type="subcellular location">
    <subcellularLocation>
        <location evidence="1">Membrane</location>
        <topology evidence="1">Multi-pass membrane protein</topology>
    </subcellularLocation>
</comment>
<protein>
    <recommendedName>
        <fullName evidence="12">Major facilitator superfamily (MFS) profile domain-containing protein</fullName>
    </recommendedName>
</protein>
<evidence type="ECO:0000256" key="7">
    <source>
        <dbReference type="ARBA" id="ARBA00023136"/>
    </source>
</evidence>
<evidence type="ECO:0000259" key="12">
    <source>
        <dbReference type="PROSITE" id="PS50850"/>
    </source>
</evidence>
<evidence type="ECO:0000256" key="11">
    <source>
        <dbReference type="SAM" id="Phobius"/>
    </source>
</evidence>
<dbReference type="PROSITE" id="PS50850">
    <property type="entry name" value="MFS"/>
    <property type="match status" value="1"/>
</dbReference>
<feature type="transmembrane region" description="Helical" evidence="11">
    <location>
        <begin position="71"/>
        <end position="91"/>
    </location>
</feature>
<keyword evidence="9" id="KW-0807">Transducer</keyword>
<feature type="transmembrane region" description="Helical" evidence="11">
    <location>
        <begin position="648"/>
        <end position="668"/>
    </location>
</feature>
<evidence type="ECO:0000256" key="1">
    <source>
        <dbReference type="ARBA" id="ARBA00004141"/>
    </source>
</evidence>
<feature type="transmembrane region" description="Helical" evidence="11">
    <location>
        <begin position="218"/>
        <end position="240"/>
    </location>
</feature>
<dbReference type="PANTHER" id="PTHR23506:SF23">
    <property type="entry name" value="GH10249P"/>
    <property type="match status" value="1"/>
</dbReference>
<feature type="region of interest" description="Disordered" evidence="10">
    <location>
        <begin position="428"/>
        <end position="464"/>
    </location>
</feature>
<dbReference type="GO" id="GO:0007165">
    <property type="term" value="P:signal transduction"/>
    <property type="evidence" value="ECO:0007669"/>
    <property type="project" value="UniProtKB-KW"/>
</dbReference>
<dbReference type="GO" id="GO:0005549">
    <property type="term" value="F:odorant binding"/>
    <property type="evidence" value="ECO:0007669"/>
    <property type="project" value="InterPro"/>
</dbReference>
<evidence type="ECO:0000256" key="2">
    <source>
        <dbReference type="ARBA" id="ARBA00022448"/>
    </source>
</evidence>
<evidence type="ECO:0000256" key="3">
    <source>
        <dbReference type="ARBA" id="ARBA00022606"/>
    </source>
</evidence>
<keyword evidence="3" id="KW-0716">Sensory transduction</keyword>
<dbReference type="GO" id="GO:0043195">
    <property type="term" value="C:terminal bouton"/>
    <property type="evidence" value="ECO:0007669"/>
    <property type="project" value="TreeGrafter"/>
</dbReference>
<keyword evidence="2" id="KW-0813">Transport</keyword>
<organism evidence="13 14">
    <name type="scientific">Frieseomelitta varia</name>
    <dbReference type="NCBI Taxonomy" id="561572"/>
    <lineage>
        <taxon>Eukaryota</taxon>
        <taxon>Metazoa</taxon>
        <taxon>Ecdysozoa</taxon>
        <taxon>Arthropoda</taxon>
        <taxon>Hexapoda</taxon>
        <taxon>Insecta</taxon>
        <taxon>Pterygota</taxon>
        <taxon>Neoptera</taxon>
        <taxon>Endopterygota</taxon>
        <taxon>Hymenoptera</taxon>
        <taxon>Apocrita</taxon>
        <taxon>Aculeata</taxon>
        <taxon>Apoidea</taxon>
        <taxon>Anthophila</taxon>
        <taxon>Apidae</taxon>
        <taxon>Frieseomelitta</taxon>
    </lineage>
</organism>
<evidence type="ECO:0000256" key="8">
    <source>
        <dbReference type="ARBA" id="ARBA00023170"/>
    </source>
</evidence>
<feature type="region of interest" description="Disordered" evidence="10">
    <location>
        <begin position="497"/>
        <end position="517"/>
    </location>
</feature>
<feature type="transmembrane region" description="Helical" evidence="11">
    <location>
        <begin position="300"/>
        <end position="321"/>
    </location>
</feature>
<feature type="transmembrane region" description="Helical" evidence="11">
    <location>
        <begin position="728"/>
        <end position="748"/>
    </location>
</feature>
<name>A0A833SAQ3_9HYME</name>
<feature type="transmembrane region" description="Helical" evidence="11">
    <location>
        <begin position="554"/>
        <end position="576"/>
    </location>
</feature>
<feature type="compositionally biased region" description="Low complexity" evidence="10">
    <location>
        <begin position="446"/>
        <end position="464"/>
    </location>
</feature>
<evidence type="ECO:0000256" key="5">
    <source>
        <dbReference type="ARBA" id="ARBA00022725"/>
    </source>
</evidence>
<gene>
    <name evidence="13" type="ORF">E2986_13749</name>
</gene>
<feature type="transmembrane region" description="Helical" evidence="11">
    <location>
        <begin position="848"/>
        <end position="867"/>
    </location>
</feature>
<comment type="caution">
    <text evidence="13">The sequence shown here is derived from an EMBL/GenBank/DDBJ whole genome shotgun (WGS) entry which is preliminary data.</text>
</comment>
<evidence type="ECO:0000256" key="4">
    <source>
        <dbReference type="ARBA" id="ARBA00022692"/>
    </source>
</evidence>
<keyword evidence="6 11" id="KW-1133">Transmembrane helix</keyword>
<dbReference type="InterPro" id="IPR050930">
    <property type="entry name" value="MFS_Vesicular_Transporter"/>
</dbReference>
<evidence type="ECO:0000256" key="6">
    <source>
        <dbReference type="ARBA" id="ARBA00022989"/>
    </source>
</evidence>
<dbReference type="Pfam" id="PF07690">
    <property type="entry name" value="MFS_1"/>
    <property type="match status" value="1"/>
</dbReference>
<evidence type="ECO:0000256" key="10">
    <source>
        <dbReference type="SAM" id="MobiDB-lite"/>
    </source>
</evidence>
<dbReference type="InterPro" id="IPR011701">
    <property type="entry name" value="MFS"/>
</dbReference>
<dbReference type="EMBL" id="WNWW01000146">
    <property type="protein sequence ID" value="KAF3429752.1"/>
    <property type="molecule type" value="Genomic_DNA"/>
</dbReference>
<evidence type="ECO:0000256" key="9">
    <source>
        <dbReference type="ARBA" id="ARBA00023224"/>
    </source>
</evidence>
<keyword evidence="4 11" id="KW-0812">Transmembrane</keyword>
<dbReference type="Gene3D" id="1.20.1250.20">
    <property type="entry name" value="MFS general substrate transporter like domains"/>
    <property type="match status" value="2"/>
</dbReference>
<feature type="transmembrane region" description="Helical" evidence="11">
    <location>
        <begin position="390"/>
        <end position="413"/>
    </location>
</feature>
<dbReference type="Proteomes" id="UP000655588">
    <property type="component" value="Unassembled WGS sequence"/>
</dbReference>
<feature type="transmembrane region" description="Helical" evidence="11">
    <location>
        <begin position="812"/>
        <end position="836"/>
    </location>
</feature>
<feature type="domain" description="Major facilitator superfamily (MFS) profile" evidence="12">
    <location>
        <begin position="478"/>
        <end position="873"/>
    </location>
</feature>
<feature type="transmembrane region" description="Helical" evidence="11">
    <location>
        <begin position="689"/>
        <end position="708"/>
    </location>
</feature>
<dbReference type="InterPro" id="IPR020846">
    <property type="entry name" value="MFS_dom"/>
</dbReference>
<dbReference type="FunFam" id="1.20.1250.20:FF:000145">
    <property type="entry name" value="Chromaffin granule amine transporter"/>
    <property type="match status" value="1"/>
</dbReference>
<dbReference type="AlphaFoldDB" id="A0A833SAQ3"/>
<feature type="transmembrane region" description="Helical" evidence="11">
    <location>
        <begin position="333"/>
        <end position="354"/>
    </location>
</feature>
<dbReference type="CDD" id="cd17384">
    <property type="entry name" value="MFS_SLC18A1_2_VAT1_2"/>
    <property type="match status" value="1"/>
</dbReference>
<feature type="transmembrane region" description="Helical" evidence="11">
    <location>
        <begin position="38"/>
        <end position="59"/>
    </location>
</feature>
<dbReference type="GO" id="GO:0005335">
    <property type="term" value="F:serotonin:sodium:chloride symporter activity"/>
    <property type="evidence" value="ECO:0007669"/>
    <property type="project" value="TreeGrafter"/>
</dbReference>
<dbReference type="GO" id="GO:0015842">
    <property type="term" value="P:aminergic neurotransmitter loading into synaptic vesicle"/>
    <property type="evidence" value="ECO:0007669"/>
    <property type="project" value="TreeGrafter"/>
</dbReference>
<feature type="transmembrane region" description="Helical" evidence="11">
    <location>
        <begin position="618"/>
        <end position="636"/>
    </location>
</feature>
<feature type="transmembrane region" description="Helical" evidence="11">
    <location>
        <begin position="781"/>
        <end position="800"/>
    </location>
</feature>
<dbReference type="SUPFAM" id="SSF103473">
    <property type="entry name" value="MFS general substrate transporter"/>
    <property type="match status" value="1"/>
</dbReference>
<dbReference type="PANTHER" id="PTHR23506">
    <property type="entry name" value="GH10249P"/>
    <property type="match status" value="1"/>
</dbReference>
<dbReference type="Pfam" id="PF02949">
    <property type="entry name" value="7tm_6"/>
    <property type="match status" value="1"/>
</dbReference>
<accession>A0A833SAQ3</accession>
<keyword evidence="5" id="KW-0552">Olfaction</keyword>
<reference evidence="13" key="1">
    <citation type="submission" date="2019-11" db="EMBL/GenBank/DDBJ databases">
        <title>The nuclear and mitochondrial genomes of Frieseomelitta varia - a highly eusocial stingless bee (Meliponini) with a permanently sterile worker caste.</title>
        <authorList>
            <person name="Freitas F.C.P."/>
            <person name="Lourenco A.P."/>
            <person name="Nunes F.M.F."/>
            <person name="Paschoal A.R."/>
            <person name="Abreu F.C.P."/>
            <person name="Barbin F.O."/>
            <person name="Bataglia L."/>
            <person name="Cardoso-Junior C.A.M."/>
            <person name="Cervoni M.S."/>
            <person name="Silva S.R."/>
            <person name="Dalarmi F."/>
            <person name="Del Lama M.A."/>
            <person name="Depintor T.S."/>
            <person name="Ferreira K.M."/>
            <person name="Goria P.S."/>
            <person name="Jaskot M.C."/>
            <person name="Lago D.C."/>
            <person name="Luna-Lucena D."/>
            <person name="Moda L.M."/>
            <person name="Nascimento L."/>
            <person name="Pedrino M."/>
            <person name="Rabico F.O."/>
            <person name="Sanches F.C."/>
            <person name="Santos D.E."/>
            <person name="Santos C.G."/>
            <person name="Vieira J."/>
            <person name="Lopes T.F."/>
            <person name="Barchuk A.R."/>
            <person name="Hartfelder K."/>
            <person name="Simoes Z.L.P."/>
            <person name="Bitondi M.M.G."/>
            <person name="Pinheiro D.G."/>
        </authorList>
    </citation>
    <scope>NUCLEOTIDE SEQUENCE</scope>
    <source>
        <strain evidence="13">USP_RPSP 00005682</strain>
        <tissue evidence="13">Whole individual</tissue>
    </source>
</reference>
<keyword evidence="8" id="KW-0675">Receptor</keyword>
<feature type="transmembrane region" description="Helical" evidence="11">
    <location>
        <begin position="126"/>
        <end position="148"/>
    </location>
</feature>
<sequence length="884" mass="96736">MIDDNTKREFEAAIGLNLALLKFSGVVSYERGLVNRNVLAGLALFFLTIFSISYVYEFATNLNDVASMLESFSLIIQLVGGQTRFMTVLWFRDSCQAMLNVCEYFWSTLNSYEKQIVRSYTNKAKLLTSFYVAICVLTIILVLLSSLMSNMTVGPKLNLENVTVRENASSVAPSEANGEPLNATENKRHLPYAFFIDVQGTPWYEVLYVLQITFMTNVGFTCVGADTIGPLFILITCGYFDTIRSRIENSHLLEPSLSITVETGTTDRVESSRNVDTKQLRTCLIHHQLLLKFCKDIQQLMSLVFLTQLFGSTYNISLVGLELVSDNPDKSKFTVVVIIIVQLFICNWPPDLLLSKITKRARRSESIHRTRMGGGEWSGWLQRCRESRRLVLVIVAIALLLDNMLLTTVVPIIPEFLYDIKHPNSTLSQHLEEGGSRRTTLTGVQPTSSNVITSTSSSVTTTPKCPCPVTKPNDSQLEFLYTSTASGIESTGLLVAESTSGGDASPSAAEEPEEKEQRHRELLQETVAVGIMFASKAFVQLLANPIVGPLTHKIGYSIPMFTGFIIMFLSTLIFAFGRSYGILFLARALQGIGSSCSSVSGMGMLAERYQDDKERGNAMGIALGGLALGVLIGPPFGGVMYEFVGKSAPFLILSALALGDGILQLLVLQPSVVYTEADPPSLKSLITDPYIALAAGAITFANMGIAMLEPSLPIWMMDTMGASRWKQGATFLPASISYLIGTNLFGPLGHRMGRWLAALIGLVVIGICLMCIPLARSIDHLIVPNAGLGFAIGMVDSSMMPELGYLVDIRHTAVYGSVYAIGDVAFCLGFAIGPALSGTLVNSIGFEWMLFGIAILNFIYAPLMYFLRAPPTKEEKKVVKTLYL</sequence>
<evidence type="ECO:0000313" key="14">
    <source>
        <dbReference type="Proteomes" id="UP000655588"/>
    </source>
</evidence>
<proteinExistence type="predicted"/>
<dbReference type="GO" id="GO:0030672">
    <property type="term" value="C:synaptic vesicle membrane"/>
    <property type="evidence" value="ECO:0007669"/>
    <property type="project" value="TreeGrafter"/>
</dbReference>
<feature type="transmembrane region" description="Helical" evidence="11">
    <location>
        <begin position="755"/>
        <end position="775"/>
    </location>
</feature>